<dbReference type="InterPro" id="IPR003658">
    <property type="entry name" value="Anti-sigma_ant"/>
</dbReference>
<reference evidence="5 6" key="1">
    <citation type="submission" date="2019-03" db="EMBL/GenBank/DDBJ databases">
        <title>Draft genome sequences of novel Actinobacteria.</title>
        <authorList>
            <person name="Sahin N."/>
            <person name="Ay H."/>
            <person name="Saygin H."/>
        </authorList>
    </citation>
    <scope>NUCLEOTIDE SEQUENCE [LARGE SCALE GENOMIC DNA]</scope>
    <source>
        <strain evidence="5 6">KC310</strain>
    </source>
</reference>
<dbReference type="PANTHER" id="PTHR33495">
    <property type="entry name" value="ANTI-SIGMA FACTOR ANTAGONIST TM_1081-RELATED-RELATED"/>
    <property type="match status" value="1"/>
</dbReference>
<proteinExistence type="inferred from homology"/>
<dbReference type="Pfam" id="PF13466">
    <property type="entry name" value="STAS_2"/>
    <property type="match status" value="1"/>
</dbReference>
<sequence length="323" mass="34375">MASSPASYCSERWLRAWPGRAASRPPAPTSSAAAPVDPRRTSGSISTAPHTAIGLSACSNSRSRTPPGTTPPSPSTMPTQVHRAPRLRRHGQLQERYGRRALRPLLSARLQQLYRHHRQHLERTAQRAGVRAAWHVPLPPGACGVRALSWQPLEASAWLRLGDDGSAVRAACSAGGRLRSAVTGLRMPVCCGVVRGRVFAGHRVAWRGEGCGLSICRVIAVPLSVQVAQRRNGLVLTLNGELDLYTAPRLLAAVDDALAAGSPVNLLVDAGALTFCDSHGLEALLEAQGKVARAGGNMELGHVNGRLRRVLDLSGLSRAFTIV</sequence>
<dbReference type="InterPro" id="IPR058548">
    <property type="entry name" value="MlaB-like_STAS"/>
</dbReference>
<evidence type="ECO:0000259" key="4">
    <source>
        <dbReference type="PROSITE" id="PS50801"/>
    </source>
</evidence>
<evidence type="ECO:0000256" key="2">
    <source>
        <dbReference type="RuleBase" id="RU003749"/>
    </source>
</evidence>
<evidence type="ECO:0000256" key="3">
    <source>
        <dbReference type="SAM" id="MobiDB-lite"/>
    </source>
</evidence>
<comment type="caution">
    <text evidence="5">The sequence shown here is derived from an EMBL/GenBank/DDBJ whole genome shotgun (WGS) entry which is preliminary data.</text>
</comment>
<dbReference type="PROSITE" id="PS50801">
    <property type="entry name" value="STAS"/>
    <property type="match status" value="1"/>
</dbReference>
<dbReference type="Proteomes" id="UP000295258">
    <property type="component" value="Unassembled WGS sequence"/>
</dbReference>
<gene>
    <name evidence="5" type="ORF">E1292_03165</name>
</gene>
<evidence type="ECO:0000313" key="6">
    <source>
        <dbReference type="Proteomes" id="UP000295258"/>
    </source>
</evidence>
<dbReference type="PANTHER" id="PTHR33495:SF2">
    <property type="entry name" value="ANTI-SIGMA FACTOR ANTAGONIST TM_1081-RELATED"/>
    <property type="match status" value="1"/>
</dbReference>
<feature type="domain" description="STAS" evidence="4">
    <location>
        <begin position="223"/>
        <end position="323"/>
    </location>
</feature>
<dbReference type="Gene3D" id="3.30.750.24">
    <property type="entry name" value="STAS domain"/>
    <property type="match status" value="1"/>
</dbReference>
<dbReference type="GO" id="GO:0043856">
    <property type="term" value="F:anti-sigma factor antagonist activity"/>
    <property type="evidence" value="ECO:0007669"/>
    <property type="project" value="InterPro"/>
</dbReference>
<dbReference type="SUPFAM" id="SSF52091">
    <property type="entry name" value="SpoIIaa-like"/>
    <property type="match status" value="1"/>
</dbReference>
<organism evidence="5 6">
    <name type="scientific">Nonomuraea deserti</name>
    <dbReference type="NCBI Taxonomy" id="1848322"/>
    <lineage>
        <taxon>Bacteria</taxon>
        <taxon>Bacillati</taxon>
        <taxon>Actinomycetota</taxon>
        <taxon>Actinomycetes</taxon>
        <taxon>Streptosporangiales</taxon>
        <taxon>Streptosporangiaceae</taxon>
        <taxon>Nonomuraea</taxon>
    </lineage>
</organism>
<dbReference type="InterPro" id="IPR002645">
    <property type="entry name" value="STAS_dom"/>
</dbReference>
<accession>A0A4V2YCM4</accession>
<feature type="compositionally biased region" description="Low complexity" evidence="3">
    <location>
        <begin position="20"/>
        <end position="35"/>
    </location>
</feature>
<evidence type="ECO:0000256" key="1">
    <source>
        <dbReference type="ARBA" id="ARBA00009013"/>
    </source>
</evidence>
<name>A0A4V2YCM4_9ACTN</name>
<comment type="similarity">
    <text evidence="1 2">Belongs to the anti-sigma-factor antagonist family.</text>
</comment>
<protein>
    <recommendedName>
        <fullName evidence="2">Anti-sigma factor antagonist</fullName>
    </recommendedName>
</protein>
<evidence type="ECO:0000313" key="5">
    <source>
        <dbReference type="EMBL" id="TDD12126.1"/>
    </source>
</evidence>
<dbReference type="CDD" id="cd07043">
    <property type="entry name" value="STAS_anti-anti-sigma_factors"/>
    <property type="match status" value="1"/>
</dbReference>
<feature type="region of interest" description="Disordered" evidence="3">
    <location>
        <begin position="20"/>
        <end position="94"/>
    </location>
</feature>
<dbReference type="AlphaFoldDB" id="A0A4V2YCM4"/>
<dbReference type="EMBL" id="SMKO01000004">
    <property type="protein sequence ID" value="TDD12126.1"/>
    <property type="molecule type" value="Genomic_DNA"/>
</dbReference>
<keyword evidence="6" id="KW-1185">Reference proteome</keyword>
<dbReference type="InterPro" id="IPR036513">
    <property type="entry name" value="STAS_dom_sf"/>
</dbReference>
<dbReference type="NCBIfam" id="TIGR00377">
    <property type="entry name" value="ant_ant_sig"/>
    <property type="match status" value="1"/>
</dbReference>